<dbReference type="EMBL" id="MCIF01000002">
    <property type="protein sequence ID" value="RAQ97923.1"/>
    <property type="molecule type" value="Genomic_DNA"/>
</dbReference>
<dbReference type="GO" id="GO:0005737">
    <property type="term" value="C:cytoplasm"/>
    <property type="evidence" value="ECO:0007669"/>
    <property type="project" value="TreeGrafter"/>
</dbReference>
<dbReference type="OrthoDB" id="136386at2"/>
<dbReference type="SUPFAM" id="SSF56112">
    <property type="entry name" value="Protein kinase-like (PK-like)"/>
    <property type="match status" value="1"/>
</dbReference>
<protein>
    <recommendedName>
        <fullName evidence="2">Protein kinase domain-containing protein</fullName>
    </recommendedName>
</protein>
<keyword evidence="1" id="KW-0812">Transmembrane</keyword>
<dbReference type="SMART" id="SM00220">
    <property type="entry name" value="S_TKc"/>
    <property type="match status" value="1"/>
</dbReference>
<organism evidence="3 4">
    <name type="scientific">Thermogemmatispora tikiterensis</name>
    <dbReference type="NCBI Taxonomy" id="1825093"/>
    <lineage>
        <taxon>Bacteria</taxon>
        <taxon>Bacillati</taxon>
        <taxon>Chloroflexota</taxon>
        <taxon>Ktedonobacteria</taxon>
        <taxon>Thermogemmatisporales</taxon>
        <taxon>Thermogemmatisporaceae</taxon>
        <taxon>Thermogemmatispora</taxon>
    </lineage>
</organism>
<keyword evidence="4" id="KW-1185">Reference proteome</keyword>
<dbReference type="RefSeq" id="WP_112432744.1">
    <property type="nucleotide sequence ID" value="NZ_MCIF01000002.1"/>
</dbReference>
<name>A0A328VQG2_9CHLR</name>
<evidence type="ECO:0000259" key="2">
    <source>
        <dbReference type="PROSITE" id="PS50011"/>
    </source>
</evidence>
<dbReference type="GO" id="GO:0004674">
    <property type="term" value="F:protein serine/threonine kinase activity"/>
    <property type="evidence" value="ECO:0007669"/>
    <property type="project" value="TreeGrafter"/>
</dbReference>
<proteinExistence type="predicted"/>
<feature type="transmembrane region" description="Helical" evidence="1">
    <location>
        <begin position="348"/>
        <end position="371"/>
    </location>
</feature>
<dbReference type="Gene3D" id="1.10.510.10">
    <property type="entry name" value="Transferase(Phosphotransferase) domain 1"/>
    <property type="match status" value="1"/>
</dbReference>
<dbReference type="PROSITE" id="PS50011">
    <property type="entry name" value="PROTEIN_KINASE_DOM"/>
    <property type="match status" value="1"/>
</dbReference>
<dbReference type="InterPro" id="IPR000719">
    <property type="entry name" value="Prot_kinase_dom"/>
</dbReference>
<evidence type="ECO:0000256" key="1">
    <source>
        <dbReference type="SAM" id="Phobius"/>
    </source>
</evidence>
<feature type="domain" description="Protein kinase" evidence="2">
    <location>
        <begin position="45"/>
        <end position="313"/>
    </location>
</feature>
<dbReference type="InterPro" id="IPR011009">
    <property type="entry name" value="Kinase-like_dom_sf"/>
</dbReference>
<evidence type="ECO:0000313" key="3">
    <source>
        <dbReference type="EMBL" id="RAQ97923.1"/>
    </source>
</evidence>
<reference evidence="3 4" key="1">
    <citation type="submission" date="2016-08" db="EMBL/GenBank/DDBJ databases">
        <title>Analysis of Carbohydrate Active Enzymes in Thermogemmatispora T81 Reveals Carbohydrate Degradation Ability.</title>
        <authorList>
            <person name="Tomazini A."/>
            <person name="Lal S."/>
            <person name="Stott M."/>
            <person name="Henrissat B."/>
            <person name="Polikarpov I."/>
            <person name="Sparling R."/>
            <person name="Levin D.B."/>
        </authorList>
    </citation>
    <scope>NUCLEOTIDE SEQUENCE [LARGE SCALE GENOMIC DNA]</scope>
    <source>
        <strain evidence="3 4">T81</strain>
    </source>
</reference>
<gene>
    <name evidence="3" type="ORF">A4R35_20460</name>
</gene>
<dbReference type="GO" id="GO:0005524">
    <property type="term" value="F:ATP binding"/>
    <property type="evidence" value="ECO:0007669"/>
    <property type="project" value="InterPro"/>
</dbReference>
<keyword evidence="1" id="KW-0472">Membrane</keyword>
<dbReference type="Proteomes" id="UP000248706">
    <property type="component" value="Unassembled WGS sequence"/>
</dbReference>
<keyword evidence="1" id="KW-1133">Transmembrane helix</keyword>
<dbReference type="AlphaFoldDB" id="A0A328VQG2"/>
<dbReference type="PANTHER" id="PTHR24361">
    <property type="entry name" value="MITOGEN-ACTIVATED KINASE KINASE KINASE"/>
    <property type="match status" value="1"/>
</dbReference>
<comment type="caution">
    <text evidence="3">The sequence shown here is derived from an EMBL/GenBank/DDBJ whole genome shotgun (WGS) entry which is preliminary data.</text>
</comment>
<accession>A0A328VQG2</accession>
<dbReference type="InterPro" id="IPR053235">
    <property type="entry name" value="Ser_Thr_kinase"/>
</dbReference>
<sequence>MRCPRCAYEGMFFDGRCPRCGYQAAMAPPSTGALLGLPQPQQYLLMRGDSLAKGRYRILGPVPLPETQRRQGRAWSAIDQEMGRRQVLIREVLMPPELLQRTSANQVIAQVMERQQRLGQHQGFPQVVEGFSERGSYFLVLTHPEGETLGTLLKRQGGALPESQVVHYGYQLCGLLTILAEQQPPIVHGSINPETIVINAAQQTVWLIHIPLFPPDPPVEKGDAVAAGYYAPEEVRGELDPSADLYSLAATLHHAVTGYDPNERLVFFHPPARRLNPAVSPQMEMILVRQLSLSRAQRYPHPSAMQRDLEALLERYLERQDDEMAGSPLASPLQLPSEQFREQARSNMLLNAGVFAAIGVLLLLGVLLVLLRP</sequence>
<evidence type="ECO:0000313" key="4">
    <source>
        <dbReference type="Proteomes" id="UP000248706"/>
    </source>
</evidence>